<name>A0A132EK53_9BURK</name>
<dbReference type="InterPro" id="IPR013549">
    <property type="entry name" value="DUF1731"/>
</dbReference>
<evidence type="ECO:0000313" key="3">
    <source>
        <dbReference type="Proteomes" id="UP000062912"/>
    </source>
</evidence>
<feature type="domain" description="DUF1731" evidence="1">
    <location>
        <begin position="94"/>
        <end position="140"/>
    </location>
</feature>
<dbReference type="EMBL" id="LPJR01000019">
    <property type="protein sequence ID" value="KWF33455.1"/>
    <property type="molecule type" value="Genomic_DNA"/>
</dbReference>
<dbReference type="Proteomes" id="UP000062912">
    <property type="component" value="Unassembled WGS sequence"/>
</dbReference>
<evidence type="ECO:0000313" key="2">
    <source>
        <dbReference type="EMBL" id="KWF33455.1"/>
    </source>
</evidence>
<dbReference type="PANTHER" id="PTHR11092">
    <property type="entry name" value="SUGAR NUCLEOTIDE EPIMERASE RELATED"/>
    <property type="match status" value="1"/>
</dbReference>
<evidence type="ECO:0000259" key="1">
    <source>
        <dbReference type="Pfam" id="PF08338"/>
    </source>
</evidence>
<dbReference type="Gene3D" id="3.40.50.720">
    <property type="entry name" value="NAD(P)-binding Rossmann-like Domain"/>
    <property type="match status" value="1"/>
</dbReference>
<dbReference type="AlphaFoldDB" id="A0A132EK53"/>
<comment type="caution">
    <text evidence="2">The sequence shown here is derived from an EMBL/GenBank/DDBJ whole genome shotgun (WGS) entry which is preliminary data.</text>
</comment>
<proteinExistence type="predicted"/>
<organism evidence="2 3">
    <name type="scientific">Burkholderia pseudomultivorans</name>
    <dbReference type="NCBI Taxonomy" id="1207504"/>
    <lineage>
        <taxon>Bacteria</taxon>
        <taxon>Pseudomonadati</taxon>
        <taxon>Pseudomonadota</taxon>
        <taxon>Betaproteobacteria</taxon>
        <taxon>Burkholderiales</taxon>
        <taxon>Burkholderiaceae</taxon>
        <taxon>Burkholderia</taxon>
        <taxon>Burkholderia cepacia complex</taxon>
    </lineage>
</organism>
<dbReference type="PANTHER" id="PTHR11092:SF0">
    <property type="entry name" value="EPIMERASE FAMILY PROTEIN SDR39U1"/>
    <property type="match status" value="1"/>
</dbReference>
<reference evidence="2 3" key="1">
    <citation type="submission" date="2015-11" db="EMBL/GenBank/DDBJ databases">
        <title>Expanding the genomic diversity of Burkholderia species for the development of highly accurate diagnostics.</title>
        <authorList>
            <person name="Sahl J."/>
            <person name="Keim P."/>
            <person name="Wagner D."/>
        </authorList>
    </citation>
    <scope>NUCLEOTIDE SEQUENCE [LARGE SCALE GENOMIC DNA]</scope>
    <source>
        <strain evidence="2 3">MSMB368WGS</strain>
    </source>
</reference>
<gene>
    <name evidence="2" type="ORF">WT56_10075</name>
</gene>
<dbReference type="InterPro" id="IPR036291">
    <property type="entry name" value="NAD(P)-bd_dom_sf"/>
</dbReference>
<sequence>MRTVVLRLGIVFGPGGALRPMLLPHYVGFGGRLGDGAQVMSWIHRDDVLRIVARAMSDPRMQGVYNAVAPAALSQREFVQVVAKVLRRPAWLHLPAAPLRCAMGEMTELLLDGQRVTPARLQQYGFVFRFPTAERALRDLTGR</sequence>
<protein>
    <recommendedName>
        <fullName evidence="1">DUF1731 domain-containing protein</fullName>
    </recommendedName>
</protein>
<dbReference type="Pfam" id="PF08338">
    <property type="entry name" value="DUF1731"/>
    <property type="match status" value="1"/>
</dbReference>
<dbReference type="SUPFAM" id="SSF51735">
    <property type="entry name" value="NAD(P)-binding Rossmann-fold domains"/>
    <property type="match status" value="1"/>
</dbReference>
<accession>A0A132EK53</accession>